<dbReference type="SMART" id="SM00530">
    <property type="entry name" value="HTH_XRE"/>
    <property type="match status" value="1"/>
</dbReference>
<dbReference type="Gene3D" id="1.10.260.40">
    <property type="entry name" value="lambda repressor-like DNA-binding domains"/>
    <property type="match status" value="1"/>
</dbReference>
<sequence>MADDATFGQALRRMRLAAGLSQPELARRVPLSQSSLSRYESDSQHADPATALRLDELLGANGTLMARLEPTSIEILSTDDRARLAHTFAHPSRIDGRSVTALAGVLAAQRRLDDVIGPQPLIPPTAAQAAMVTGLLKNARGPHRDELAKVAAEYVQFEGWLHAEARNDVEAVRALTIAEDLADDARDGTLAAQAANFRGYLARQQGRPGAVVRWFLTAHHTPGAHPAQRLGDAAQAAHGYAALGEADEARRLLDVAGGLLDDAARDQPPGTAYWLKGDFHRLNIGLAHLALGDHADAADHIAAGLAGLPADQQGAEWTIEYRDALDQAQQAS</sequence>
<dbReference type="InterPro" id="IPR001387">
    <property type="entry name" value="Cro/C1-type_HTH"/>
</dbReference>
<evidence type="ECO:0000313" key="2">
    <source>
        <dbReference type="EMBL" id="NRN66156.1"/>
    </source>
</evidence>
<evidence type="ECO:0000313" key="3">
    <source>
        <dbReference type="Proteomes" id="UP000763557"/>
    </source>
</evidence>
<dbReference type="InterPro" id="IPR010982">
    <property type="entry name" value="Lambda_DNA-bd_dom_sf"/>
</dbReference>
<evidence type="ECO:0000259" key="1">
    <source>
        <dbReference type="PROSITE" id="PS50943"/>
    </source>
</evidence>
<feature type="domain" description="HTH cro/C1-type" evidence="1">
    <location>
        <begin position="11"/>
        <end position="65"/>
    </location>
</feature>
<gene>
    <name evidence="2" type="ORF">GC106_33750</name>
</gene>
<proteinExistence type="predicted"/>
<dbReference type="EMBL" id="JAAATY010000009">
    <property type="protein sequence ID" value="NRN66156.1"/>
    <property type="molecule type" value="Genomic_DNA"/>
</dbReference>
<dbReference type="CDD" id="cd00093">
    <property type="entry name" value="HTH_XRE"/>
    <property type="match status" value="1"/>
</dbReference>
<reference evidence="2 3" key="1">
    <citation type="submission" date="2020-01" db="EMBL/GenBank/DDBJ databases">
        <title>Kibdelosporangium persica a novel Actinomycetes from a hot desert in Iran.</title>
        <authorList>
            <person name="Safaei N."/>
            <person name="Zaburannyi N."/>
            <person name="Mueller R."/>
            <person name="Wink J."/>
        </authorList>
    </citation>
    <scope>NUCLEOTIDE SEQUENCE [LARGE SCALE GENOMIC DNA]</scope>
    <source>
        <strain evidence="2 3">4NS15</strain>
    </source>
</reference>
<dbReference type="Proteomes" id="UP000763557">
    <property type="component" value="Unassembled WGS sequence"/>
</dbReference>
<dbReference type="Pfam" id="PF13560">
    <property type="entry name" value="HTH_31"/>
    <property type="match status" value="1"/>
</dbReference>
<dbReference type="PROSITE" id="PS50943">
    <property type="entry name" value="HTH_CROC1"/>
    <property type="match status" value="1"/>
</dbReference>
<dbReference type="SUPFAM" id="SSF47413">
    <property type="entry name" value="lambda repressor-like DNA-binding domains"/>
    <property type="match status" value="1"/>
</dbReference>
<comment type="caution">
    <text evidence="2">The sequence shown here is derived from an EMBL/GenBank/DDBJ whole genome shotgun (WGS) entry which is preliminary data.</text>
</comment>
<accession>A0ABX2F4B4</accession>
<dbReference type="RefSeq" id="WP_173131657.1">
    <property type="nucleotide sequence ID" value="NZ_CBCSGW010000096.1"/>
</dbReference>
<keyword evidence="3" id="KW-1185">Reference proteome</keyword>
<name>A0ABX2F4B4_9PSEU</name>
<protein>
    <submittedName>
        <fullName evidence="2">Transcriptional regulator</fullName>
    </submittedName>
</protein>
<organism evidence="2 3">
    <name type="scientific">Kibdelosporangium persicum</name>
    <dbReference type="NCBI Taxonomy" id="2698649"/>
    <lineage>
        <taxon>Bacteria</taxon>
        <taxon>Bacillati</taxon>
        <taxon>Actinomycetota</taxon>
        <taxon>Actinomycetes</taxon>
        <taxon>Pseudonocardiales</taxon>
        <taxon>Pseudonocardiaceae</taxon>
        <taxon>Kibdelosporangium</taxon>
    </lineage>
</organism>